<organism evidence="1">
    <name type="scientific">Roseburia intestinalis</name>
    <dbReference type="NCBI Taxonomy" id="166486"/>
    <lineage>
        <taxon>Bacteria</taxon>
        <taxon>Bacillati</taxon>
        <taxon>Bacillota</taxon>
        <taxon>Clostridia</taxon>
        <taxon>Lachnospirales</taxon>
        <taxon>Lachnospiraceae</taxon>
        <taxon>Roseburia</taxon>
    </lineage>
</organism>
<evidence type="ECO:0000313" key="1">
    <source>
        <dbReference type="EMBL" id="VYU38715.1"/>
    </source>
</evidence>
<name>A0A6N3EFD6_9FIRM</name>
<dbReference type="EMBL" id="CACRUM010000067">
    <property type="protein sequence ID" value="VYU38715.1"/>
    <property type="molecule type" value="Genomic_DNA"/>
</dbReference>
<dbReference type="AlphaFoldDB" id="A0A6N3EFD6"/>
<proteinExistence type="predicted"/>
<protein>
    <submittedName>
        <fullName evidence="1">Uncharacterized protein</fullName>
    </submittedName>
</protein>
<accession>A0A6N3EFD6</accession>
<reference evidence="1" key="1">
    <citation type="submission" date="2019-11" db="EMBL/GenBank/DDBJ databases">
        <authorList>
            <person name="Feng L."/>
        </authorList>
    </citation>
    <scope>NUCLEOTIDE SEQUENCE</scope>
    <source>
        <strain evidence="1">RintestinalisLFYP67</strain>
    </source>
</reference>
<sequence length="55" mass="6453">MQELLCREYYVEAAKQELLCRDYDVEAAMERAFPGMGDVFYHGIFCAQTFMMIAF</sequence>
<gene>
    <name evidence="1" type="ORF">RILFYP67_01799</name>
</gene>